<reference evidence="2" key="1">
    <citation type="journal article" date="2011" name="PLoS Genet.">
        <title>Genomic analysis of the necrotrophic fungal pathogens Sclerotinia sclerotiorum and Botrytis cinerea.</title>
        <authorList>
            <person name="Amselem J."/>
            <person name="Cuomo C.A."/>
            <person name="van Kan J.A."/>
            <person name="Viaud M."/>
            <person name="Benito E.P."/>
            <person name="Couloux A."/>
            <person name="Coutinho P.M."/>
            <person name="de Vries R.P."/>
            <person name="Dyer P.S."/>
            <person name="Fillinger S."/>
            <person name="Fournier E."/>
            <person name="Gout L."/>
            <person name="Hahn M."/>
            <person name="Kohn L."/>
            <person name="Lapalu N."/>
            <person name="Plummer K.M."/>
            <person name="Pradier J.M."/>
            <person name="Quevillon E."/>
            <person name="Sharon A."/>
            <person name="Simon A."/>
            <person name="ten Have A."/>
            <person name="Tudzynski B."/>
            <person name="Tudzynski P."/>
            <person name="Wincker P."/>
            <person name="Andrew M."/>
            <person name="Anthouard V."/>
            <person name="Beever R.E."/>
            <person name="Beffa R."/>
            <person name="Benoit I."/>
            <person name="Bouzid O."/>
            <person name="Brault B."/>
            <person name="Chen Z."/>
            <person name="Choquer M."/>
            <person name="Collemare J."/>
            <person name="Cotton P."/>
            <person name="Danchin E.G."/>
            <person name="Da Silva C."/>
            <person name="Gautier A."/>
            <person name="Giraud C."/>
            <person name="Giraud T."/>
            <person name="Gonzalez C."/>
            <person name="Grossetete S."/>
            <person name="Guldener U."/>
            <person name="Henrissat B."/>
            <person name="Howlett B.J."/>
            <person name="Kodira C."/>
            <person name="Kretschmer M."/>
            <person name="Lappartient A."/>
            <person name="Leroch M."/>
            <person name="Levis C."/>
            <person name="Mauceli E."/>
            <person name="Neuveglise C."/>
            <person name="Oeser B."/>
            <person name="Pearson M."/>
            <person name="Poulain J."/>
            <person name="Poussereau N."/>
            <person name="Quesneville H."/>
            <person name="Rascle C."/>
            <person name="Schumacher J."/>
            <person name="Segurens B."/>
            <person name="Sexton A."/>
            <person name="Silva E."/>
            <person name="Sirven C."/>
            <person name="Soanes D.M."/>
            <person name="Talbot N.J."/>
            <person name="Templeton M."/>
            <person name="Yandava C."/>
            <person name="Yarden O."/>
            <person name="Zeng Q."/>
            <person name="Rollins J.A."/>
            <person name="Lebrun M.H."/>
            <person name="Dickman M."/>
        </authorList>
    </citation>
    <scope>NUCLEOTIDE SEQUENCE [LARGE SCALE GENOMIC DNA]</scope>
    <source>
        <strain evidence="2">T4</strain>
    </source>
</reference>
<evidence type="ECO:0000313" key="1">
    <source>
        <dbReference type="EMBL" id="CCD45334.1"/>
    </source>
</evidence>
<evidence type="ECO:0000313" key="2">
    <source>
        <dbReference type="Proteomes" id="UP000008177"/>
    </source>
</evidence>
<dbReference type="HOGENOM" id="CLU_2196528_0_0_1"/>
<protein>
    <submittedName>
        <fullName evidence="1">Uncharacterized protein</fullName>
    </submittedName>
</protein>
<organism evidence="1 2">
    <name type="scientific">Botryotinia fuckeliana (strain T4)</name>
    <name type="common">Noble rot fungus</name>
    <name type="synonym">Botrytis cinerea</name>
    <dbReference type="NCBI Taxonomy" id="999810"/>
    <lineage>
        <taxon>Eukaryota</taxon>
        <taxon>Fungi</taxon>
        <taxon>Dikarya</taxon>
        <taxon>Ascomycota</taxon>
        <taxon>Pezizomycotina</taxon>
        <taxon>Leotiomycetes</taxon>
        <taxon>Helotiales</taxon>
        <taxon>Sclerotiniaceae</taxon>
        <taxon>Botrytis</taxon>
    </lineage>
</organism>
<dbReference type="EMBL" id="FQ790277">
    <property type="protein sequence ID" value="CCD45334.1"/>
    <property type="molecule type" value="Genomic_DNA"/>
</dbReference>
<dbReference type="InParanoid" id="G2XXZ7"/>
<sequence length="108" mass="12123">MSFVQRIPKVRKGSCPSLFVVIAFVGFGPELARPAEWAWEARLFQELMAVTSHAERLGARTGVPRGNIIAELFNREVEFPDQIYMVLIEILMSTVSIISVVEDALDDE</sequence>
<name>G2XXZ7_BOTF4</name>
<proteinExistence type="predicted"/>
<gene>
    <name evidence="1" type="ORF">BofuT4_P120400.1</name>
</gene>
<accession>G2XXZ7</accession>
<dbReference type="AlphaFoldDB" id="G2XXZ7"/>
<dbReference type="Proteomes" id="UP000008177">
    <property type="component" value="Unplaced contigs"/>
</dbReference>